<proteinExistence type="predicted"/>
<evidence type="ECO:0000313" key="3">
    <source>
        <dbReference type="Proteomes" id="UP000002316"/>
    </source>
</evidence>
<name>C9ZI03_TRYB9</name>
<dbReference type="Proteomes" id="UP000002316">
    <property type="component" value="Chromosome 1"/>
</dbReference>
<dbReference type="EMBL" id="FN554964">
    <property type="protein sequence ID" value="CBH09120.1"/>
    <property type="molecule type" value="Genomic_DNA"/>
</dbReference>
<dbReference type="RefSeq" id="XP_011771561.1">
    <property type="nucleotide sequence ID" value="XM_011773259.1"/>
</dbReference>
<gene>
    <name evidence="2" type="ORF">TbgDal_I2840</name>
</gene>
<keyword evidence="1" id="KW-0812">Transmembrane</keyword>
<protein>
    <submittedName>
        <fullName evidence="2">Uncharacterized protein</fullName>
    </submittedName>
</protein>
<dbReference type="AlphaFoldDB" id="C9ZI03"/>
<dbReference type="KEGG" id="tbg:TbgDal_I2840"/>
<dbReference type="GeneID" id="23858372"/>
<reference evidence="3" key="1">
    <citation type="journal article" date="2010" name="PLoS Negl. Trop. Dis.">
        <title>The genome sequence of Trypanosoma brucei gambiense, causative agent of chronic human african trypanosomiasis.</title>
        <authorList>
            <person name="Jackson A.P."/>
            <person name="Sanders M."/>
            <person name="Berry A."/>
            <person name="McQuillan J."/>
            <person name="Aslett M.A."/>
            <person name="Quail M.A."/>
            <person name="Chukualim B."/>
            <person name="Capewell P."/>
            <person name="MacLeod A."/>
            <person name="Melville S.E."/>
            <person name="Gibson W."/>
            <person name="Barry J.D."/>
            <person name="Berriman M."/>
            <person name="Hertz-Fowler C."/>
        </authorList>
    </citation>
    <scope>NUCLEOTIDE SEQUENCE [LARGE SCALE GENOMIC DNA]</scope>
    <source>
        <strain evidence="3">MHOM/CI/86/DAL972</strain>
    </source>
</reference>
<organism evidence="2 3">
    <name type="scientific">Trypanosoma brucei gambiense (strain MHOM/CI/86/DAL972)</name>
    <dbReference type="NCBI Taxonomy" id="679716"/>
    <lineage>
        <taxon>Eukaryota</taxon>
        <taxon>Discoba</taxon>
        <taxon>Euglenozoa</taxon>
        <taxon>Kinetoplastea</taxon>
        <taxon>Metakinetoplastina</taxon>
        <taxon>Trypanosomatida</taxon>
        <taxon>Trypanosomatidae</taxon>
        <taxon>Trypanosoma</taxon>
    </lineage>
</organism>
<keyword evidence="1" id="KW-1133">Transmembrane helix</keyword>
<sequence length="101" mass="12069">MDSRVFVCVECITVICALRCIDTAPILSYSILLYHYYYFCMCVFFPLFIYILFIFILPLLSINIHTQGTNITKRENCLHINQKQIPKYRIRKKTRDRKGDH</sequence>
<evidence type="ECO:0000256" key="1">
    <source>
        <dbReference type="SAM" id="Phobius"/>
    </source>
</evidence>
<feature type="transmembrane region" description="Helical" evidence="1">
    <location>
        <begin position="36"/>
        <end position="60"/>
    </location>
</feature>
<evidence type="ECO:0000313" key="2">
    <source>
        <dbReference type="EMBL" id="CBH09120.1"/>
    </source>
</evidence>
<keyword evidence="1" id="KW-0472">Membrane</keyword>
<accession>C9ZI03</accession>